<evidence type="ECO:0000256" key="2">
    <source>
        <dbReference type="PROSITE-ProRule" id="PRU00335"/>
    </source>
</evidence>
<keyword evidence="1 2" id="KW-0238">DNA-binding</keyword>
<dbReference type="EMBL" id="JAXAVX010000006">
    <property type="protein sequence ID" value="MDX8152569.1"/>
    <property type="molecule type" value="Genomic_DNA"/>
</dbReference>
<dbReference type="PRINTS" id="PR00455">
    <property type="entry name" value="HTHTETR"/>
</dbReference>
<comment type="caution">
    <text evidence="5">The sequence shown here is derived from an EMBL/GenBank/DDBJ whole genome shotgun (WGS) entry which is preliminary data.</text>
</comment>
<dbReference type="PROSITE" id="PS50977">
    <property type="entry name" value="HTH_TETR_2"/>
    <property type="match status" value="1"/>
</dbReference>
<dbReference type="Proteomes" id="UP001277761">
    <property type="component" value="Unassembled WGS sequence"/>
</dbReference>
<accession>A0ABU4VNC6</accession>
<sequence>MAPSTTPLTVLPTVAGPSLPMAGAEQERADAARNRRRLLDAAAALVAERGADAVTMEAVAAAAGVGKGTVFRRFGDRAGLMTALLNHTEIELQEAFLYGDAPLGPGADPVERLIAFGCARLKMVELHGEVLRAAAHGTARFSAPARAVHLTHVATLLRAARVDGDVPLLADTLLASLDAALVLHQQQVLGYEPDRLHHGWADLVRRVTRTCGD</sequence>
<evidence type="ECO:0000256" key="3">
    <source>
        <dbReference type="SAM" id="MobiDB-lite"/>
    </source>
</evidence>
<feature type="DNA-binding region" description="H-T-H motif" evidence="2">
    <location>
        <begin position="55"/>
        <end position="74"/>
    </location>
</feature>
<feature type="compositionally biased region" description="Low complexity" evidence="3">
    <location>
        <begin position="1"/>
        <end position="14"/>
    </location>
</feature>
<evidence type="ECO:0000256" key="1">
    <source>
        <dbReference type="ARBA" id="ARBA00023125"/>
    </source>
</evidence>
<feature type="domain" description="HTH tetR-type" evidence="4">
    <location>
        <begin position="32"/>
        <end position="92"/>
    </location>
</feature>
<proteinExistence type="predicted"/>
<dbReference type="InterPro" id="IPR001647">
    <property type="entry name" value="HTH_TetR"/>
</dbReference>
<keyword evidence="6" id="KW-1185">Reference proteome</keyword>
<evidence type="ECO:0000259" key="4">
    <source>
        <dbReference type="PROSITE" id="PS50977"/>
    </source>
</evidence>
<dbReference type="PANTHER" id="PTHR30055">
    <property type="entry name" value="HTH-TYPE TRANSCRIPTIONAL REGULATOR RUTR"/>
    <property type="match status" value="1"/>
</dbReference>
<gene>
    <name evidence="5" type="ORF">SK069_13265</name>
</gene>
<name>A0ABU4VNC6_9ACTN</name>
<dbReference type="InterPro" id="IPR050109">
    <property type="entry name" value="HTH-type_TetR-like_transc_reg"/>
</dbReference>
<dbReference type="Pfam" id="PF00440">
    <property type="entry name" value="TetR_N"/>
    <property type="match status" value="1"/>
</dbReference>
<reference evidence="5 6" key="1">
    <citation type="submission" date="2023-11" db="EMBL/GenBank/DDBJ databases">
        <authorList>
            <person name="Xu M."/>
            <person name="Jiang T."/>
        </authorList>
    </citation>
    <scope>NUCLEOTIDE SEQUENCE [LARGE SCALE GENOMIC DNA]</scope>
    <source>
        <strain evidence="5 6">SD</strain>
    </source>
</reference>
<protein>
    <submittedName>
        <fullName evidence="5">TetR family transcriptional regulator</fullName>
    </submittedName>
</protein>
<evidence type="ECO:0000313" key="6">
    <source>
        <dbReference type="Proteomes" id="UP001277761"/>
    </source>
</evidence>
<dbReference type="PANTHER" id="PTHR30055:SF209">
    <property type="entry name" value="POSSIBLE TRANSCRIPTIONAL REGULATORY PROTEIN (PROBABLY TETR-FAMILY)"/>
    <property type="match status" value="1"/>
</dbReference>
<dbReference type="SUPFAM" id="SSF46689">
    <property type="entry name" value="Homeodomain-like"/>
    <property type="match status" value="1"/>
</dbReference>
<organism evidence="5 6">
    <name type="scientific">Patulibacter brassicae</name>
    <dbReference type="NCBI Taxonomy" id="1705717"/>
    <lineage>
        <taxon>Bacteria</taxon>
        <taxon>Bacillati</taxon>
        <taxon>Actinomycetota</taxon>
        <taxon>Thermoleophilia</taxon>
        <taxon>Solirubrobacterales</taxon>
        <taxon>Patulibacteraceae</taxon>
        <taxon>Patulibacter</taxon>
    </lineage>
</organism>
<evidence type="ECO:0000313" key="5">
    <source>
        <dbReference type="EMBL" id="MDX8152569.1"/>
    </source>
</evidence>
<feature type="region of interest" description="Disordered" evidence="3">
    <location>
        <begin position="1"/>
        <end position="23"/>
    </location>
</feature>
<dbReference type="InterPro" id="IPR009057">
    <property type="entry name" value="Homeodomain-like_sf"/>
</dbReference>
<dbReference type="Gene3D" id="1.10.357.10">
    <property type="entry name" value="Tetracycline Repressor, domain 2"/>
    <property type="match status" value="1"/>
</dbReference>